<feature type="coiled-coil region" evidence="1">
    <location>
        <begin position="91"/>
        <end position="221"/>
    </location>
</feature>
<dbReference type="AlphaFoldDB" id="A0AAV7ZI79"/>
<evidence type="ECO:0000313" key="3">
    <source>
        <dbReference type="Proteomes" id="UP001146793"/>
    </source>
</evidence>
<name>A0AAV7ZI79_9EUKA</name>
<keyword evidence="1" id="KW-0175">Coiled coil</keyword>
<dbReference type="Proteomes" id="UP001146793">
    <property type="component" value="Unassembled WGS sequence"/>
</dbReference>
<evidence type="ECO:0000313" key="2">
    <source>
        <dbReference type="EMBL" id="KAJ3440606.1"/>
    </source>
</evidence>
<sequence length="472" mass="55629">MSKTEIEREKPTNENKNLIGIPIMYNLDNEIPFAFSNISYLSGNDLYDLSLLEEIGTLHEQAQKSKEDPFALDSFGSEALYGDDLKSLTEYDKMELRIEQLEWAINRVQQEKKETETKINQEREQTEQKVKRLNNKAVDLKKKIRNTQEQIDEHSRQVNKKMSELYESVIVYDSKISNLKEEITVGKEKLHLAEKKLDFQIKELQSEYEKENSKSQNMVNANSDVVRKINETTVLFNNQISQSTVFVNSIVDLHSKKIKKKQAILMNGSLENMKKEYDGQIQEIKSRELDYNATSVRLNKTITMIKQRNAQKQDKTKEEKSLMKEIEELEEGLLKEKEDNVILQVKSQRSNFEDTSYESHQIKNRIEQTSKEIEQIDSESNKIQCIIDFHQKYLRALDWSNPEMVKKLTDKFSLLLTEIQEKIHRERTQVNIKINKINKKQLPNEGKSWLQFYSKQNHQILLYLEKLESMLY</sequence>
<feature type="coiled-coil region" evidence="1">
    <location>
        <begin position="312"/>
        <end position="379"/>
    </location>
</feature>
<reference evidence="2" key="1">
    <citation type="submission" date="2022-08" db="EMBL/GenBank/DDBJ databases">
        <title>Novel sulphate-reducing endosymbionts in the free-living metamonad Anaeramoeba.</title>
        <authorList>
            <person name="Jerlstrom-Hultqvist J."/>
            <person name="Cepicka I."/>
            <person name="Gallot-Lavallee L."/>
            <person name="Salas-Leiva D."/>
            <person name="Curtis B.A."/>
            <person name="Zahonova K."/>
            <person name="Pipaliya S."/>
            <person name="Dacks J."/>
            <person name="Roger A.J."/>
        </authorList>
    </citation>
    <scope>NUCLEOTIDE SEQUENCE</scope>
    <source>
        <strain evidence="2">Busselton2</strain>
    </source>
</reference>
<evidence type="ECO:0000256" key="1">
    <source>
        <dbReference type="SAM" id="Coils"/>
    </source>
</evidence>
<gene>
    <name evidence="2" type="ORF">M0812_14275</name>
</gene>
<dbReference type="EMBL" id="JANTQA010000030">
    <property type="protein sequence ID" value="KAJ3440606.1"/>
    <property type="molecule type" value="Genomic_DNA"/>
</dbReference>
<comment type="caution">
    <text evidence="2">The sequence shown here is derived from an EMBL/GenBank/DDBJ whole genome shotgun (WGS) entry which is preliminary data.</text>
</comment>
<protein>
    <submittedName>
        <fullName evidence="2">Polymerase rpb1 carboxy-terminal repeat protein</fullName>
    </submittedName>
</protein>
<accession>A0AAV7ZI79</accession>
<organism evidence="2 3">
    <name type="scientific">Anaeramoeba flamelloides</name>
    <dbReference type="NCBI Taxonomy" id="1746091"/>
    <lineage>
        <taxon>Eukaryota</taxon>
        <taxon>Metamonada</taxon>
        <taxon>Anaeramoebidae</taxon>
        <taxon>Anaeramoeba</taxon>
    </lineage>
</organism>
<proteinExistence type="predicted"/>